<gene>
    <name evidence="1" type="ORF">PVAP13_2KG284200</name>
</gene>
<proteinExistence type="predicted"/>
<dbReference type="InterPro" id="IPR009003">
    <property type="entry name" value="Peptidase_S1_PA"/>
</dbReference>
<dbReference type="Gene3D" id="2.40.10.10">
    <property type="entry name" value="Trypsin-like serine proteases"/>
    <property type="match status" value="1"/>
</dbReference>
<dbReference type="EMBL" id="CM029039">
    <property type="protein sequence ID" value="KAG2642865.1"/>
    <property type="molecule type" value="Genomic_DNA"/>
</dbReference>
<sequence length="130" mass="13969">MAAAAPPPAGGPNNLHQLAPESLHAMWIEEQRAKSVVRLGIAQTNKRQGSATGFIVVNTAKRLVVMTCGHSFKEWAQGTEISVQFHDKTDGRAEAVWVNTKTEVALLLIGTSSIPDLSEYPAVEQLQPGP</sequence>
<organism evidence="1 2">
    <name type="scientific">Panicum virgatum</name>
    <name type="common">Blackwell switchgrass</name>
    <dbReference type="NCBI Taxonomy" id="38727"/>
    <lineage>
        <taxon>Eukaryota</taxon>
        <taxon>Viridiplantae</taxon>
        <taxon>Streptophyta</taxon>
        <taxon>Embryophyta</taxon>
        <taxon>Tracheophyta</taxon>
        <taxon>Spermatophyta</taxon>
        <taxon>Magnoliopsida</taxon>
        <taxon>Liliopsida</taxon>
        <taxon>Poales</taxon>
        <taxon>Poaceae</taxon>
        <taxon>PACMAD clade</taxon>
        <taxon>Panicoideae</taxon>
        <taxon>Panicodae</taxon>
        <taxon>Paniceae</taxon>
        <taxon>Panicinae</taxon>
        <taxon>Panicum</taxon>
        <taxon>Panicum sect. Hiantes</taxon>
    </lineage>
</organism>
<comment type="caution">
    <text evidence="1">The sequence shown here is derived from an EMBL/GenBank/DDBJ whole genome shotgun (WGS) entry which is preliminary data.</text>
</comment>
<dbReference type="SUPFAM" id="SSF50494">
    <property type="entry name" value="Trypsin-like serine proteases"/>
    <property type="match status" value="1"/>
</dbReference>
<evidence type="ECO:0000313" key="2">
    <source>
        <dbReference type="Proteomes" id="UP000823388"/>
    </source>
</evidence>
<keyword evidence="2" id="KW-1185">Reference proteome</keyword>
<evidence type="ECO:0008006" key="3">
    <source>
        <dbReference type="Google" id="ProtNLM"/>
    </source>
</evidence>
<reference evidence="1" key="1">
    <citation type="submission" date="2020-05" db="EMBL/GenBank/DDBJ databases">
        <title>WGS assembly of Panicum virgatum.</title>
        <authorList>
            <person name="Lovell J.T."/>
            <person name="Jenkins J."/>
            <person name="Shu S."/>
            <person name="Juenger T.E."/>
            <person name="Schmutz J."/>
        </authorList>
    </citation>
    <scope>NUCLEOTIDE SEQUENCE</scope>
    <source>
        <strain evidence="1">AP13</strain>
    </source>
</reference>
<dbReference type="AlphaFoldDB" id="A0A8T0W611"/>
<accession>A0A8T0W611</accession>
<dbReference type="Proteomes" id="UP000823388">
    <property type="component" value="Chromosome 2K"/>
</dbReference>
<name>A0A8T0W611_PANVG</name>
<dbReference type="InterPro" id="IPR043504">
    <property type="entry name" value="Peptidase_S1_PA_chymotrypsin"/>
</dbReference>
<protein>
    <recommendedName>
        <fullName evidence="3">Serine protease</fullName>
    </recommendedName>
</protein>
<evidence type="ECO:0000313" key="1">
    <source>
        <dbReference type="EMBL" id="KAG2642865.1"/>
    </source>
</evidence>